<proteinExistence type="predicted"/>
<name>A0ACB8QD48_9AGAM</name>
<comment type="caution">
    <text evidence="1">The sequence shown here is derived from an EMBL/GenBank/DDBJ whole genome shotgun (WGS) entry which is preliminary data.</text>
</comment>
<accession>A0ACB8QD48</accession>
<keyword evidence="2" id="KW-1185">Reference proteome</keyword>
<dbReference type="EMBL" id="MU273659">
    <property type="protein sequence ID" value="KAI0029724.1"/>
    <property type="molecule type" value="Genomic_DNA"/>
</dbReference>
<organism evidence="1 2">
    <name type="scientific">Vararia minispora EC-137</name>
    <dbReference type="NCBI Taxonomy" id="1314806"/>
    <lineage>
        <taxon>Eukaryota</taxon>
        <taxon>Fungi</taxon>
        <taxon>Dikarya</taxon>
        <taxon>Basidiomycota</taxon>
        <taxon>Agaricomycotina</taxon>
        <taxon>Agaricomycetes</taxon>
        <taxon>Russulales</taxon>
        <taxon>Lachnocladiaceae</taxon>
        <taxon>Vararia</taxon>
    </lineage>
</organism>
<evidence type="ECO:0000313" key="1">
    <source>
        <dbReference type="EMBL" id="KAI0029724.1"/>
    </source>
</evidence>
<sequence>MLFAVARLSGNVIRRQSRFANTDSSTTLWNLRPNKGATSTQKRLGRGRSSGLGKTSGRGHKGQKARSGNGKPKPGFEGGQTPITKLIPKRGFINRNSREFASVNLDRIVYWIAQGRLSSSPEVPITARELLLSGCIHNVHDGVTILASGSEQLKQPIHIVASRASKTAVKAIEAAGGTVFCQYYNRLALRDCVKGRTDRISAAPVVRKDIMWYTKWSNRGYLAPESLDVMPNVPERWRELSRQLLVYKDQGFAPAKKRK</sequence>
<keyword evidence="1" id="KW-0687">Ribonucleoprotein</keyword>
<gene>
    <name evidence="1" type="ORF">K488DRAFT_88436</name>
</gene>
<evidence type="ECO:0000313" key="2">
    <source>
        <dbReference type="Proteomes" id="UP000814128"/>
    </source>
</evidence>
<keyword evidence="1" id="KW-0689">Ribosomal protein</keyword>
<dbReference type="Proteomes" id="UP000814128">
    <property type="component" value="Unassembled WGS sequence"/>
</dbReference>
<reference evidence="1" key="1">
    <citation type="submission" date="2021-02" db="EMBL/GenBank/DDBJ databases">
        <authorList>
            <consortium name="DOE Joint Genome Institute"/>
            <person name="Ahrendt S."/>
            <person name="Looney B.P."/>
            <person name="Miyauchi S."/>
            <person name="Morin E."/>
            <person name="Drula E."/>
            <person name="Courty P.E."/>
            <person name="Chicoki N."/>
            <person name="Fauchery L."/>
            <person name="Kohler A."/>
            <person name="Kuo A."/>
            <person name="Labutti K."/>
            <person name="Pangilinan J."/>
            <person name="Lipzen A."/>
            <person name="Riley R."/>
            <person name="Andreopoulos W."/>
            <person name="He G."/>
            <person name="Johnson J."/>
            <person name="Barry K.W."/>
            <person name="Grigoriev I.V."/>
            <person name="Nagy L."/>
            <person name="Hibbett D."/>
            <person name="Henrissat B."/>
            <person name="Matheny P.B."/>
            <person name="Labbe J."/>
            <person name="Martin F."/>
        </authorList>
    </citation>
    <scope>NUCLEOTIDE SEQUENCE</scope>
    <source>
        <strain evidence="1">EC-137</strain>
    </source>
</reference>
<reference evidence="1" key="2">
    <citation type="journal article" date="2022" name="New Phytol.">
        <title>Evolutionary transition to the ectomycorrhizal habit in the genomes of a hyperdiverse lineage of mushroom-forming fungi.</title>
        <authorList>
            <person name="Looney B."/>
            <person name="Miyauchi S."/>
            <person name="Morin E."/>
            <person name="Drula E."/>
            <person name="Courty P.E."/>
            <person name="Kohler A."/>
            <person name="Kuo A."/>
            <person name="LaButti K."/>
            <person name="Pangilinan J."/>
            <person name="Lipzen A."/>
            <person name="Riley R."/>
            <person name="Andreopoulos W."/>
            <person name="He G."/>
            <person name="Johnson J."/>
            <person name="Nolan M."/>
            <person name="Tritt A."/>
            <person name="Barry K.W."/>
            <person name="Grigoriev I.V."/>
            <person name="Nagy L.G."/>
            <person name="Hibbett D."/>
            <person name="Henrissat B."/>
            <person name="Matheny P.B."/>
            <person name="Labbe J."/>
            <person name="Martin F.M."/>
        </authorList>
    </citation>
    <scope>NUCLEOTIDE SEQUENCE</scope>
    <source>
        <strain evidence="1">EC-137</strain>
    </source>
</reference>
<protein>
    <submittedName>
        <fullName evidence="1">Ribosomal protein L15</fullName>
    </submittedName>
</protein>